<evidence type="ECO:0000313" key="2">
    <source>
        <dbReference type="Proteomes" id="UP000265520"/>
    </source>
</evidence>
<dbReference type="AlphaFoldDB" id="A0A392TS95"/>
<dbReference type="InterPro" id="IPR025659">
    <property type="entry name" value="Tubby-like_C"/>
</dbReference>
<organism evidence="1 2">
    <name type="scientific">Trifolium medium</name>
    <dbReference type="NCBI Taxonomy" id="97028"/>
    <lineage>
        <taxon>Eukaryota</taxon>
        <taxon>Viridiplantae</taxon>
        <taxon>Streptophyta</taxon>
        <taxon>Embryophyta</taxon>
        <taxon>Tracheophyta</taxon>
        <taxon>Spermatophyta</taxon>
        <taxon>Magnoliopsida</taxon>
        <taxon>eudicotyledons</taxon>
        <taxon>Gunneridae</taxon>
        <taxon>Pentapetalae</taxon>
        <taxon>rosids</taxon>
        <taxon>fabids</taxon>
        <taxon>Fabales</taxon>
        <taxon>Fabaceae</taxon>
        <taxon>Papilionoideae</taxon>
        <taxon>50 kb inversion clade</taxon>
        <taxon>NPAAA clade</taxon>
        <taxon>Hologalegina</taxon>
        <taxon>IRL clade</taxon>
        <taxon>Trifolieae</taxon>
        <taxon>Trifolium</taxon>
    </lineage>
</organism>
<sequence length="74" mass="7805">ATVSYRLNVLRASGPRQIQCTLHLIPTSSIKEGGTALKVATVSSEAFGSTNGILRSFWKLLVAGAAFGSTSFFD</sequence>
<keyword evidence="2" id="KW-1185">Reference proteome</keyword>
<dbReference type="SUPFAM" id="SSF54518">
    <property type="entry name" value="Tubby C-terminal domain-like"/>
    <property type="match status" value="1"/>
</dbReference>
<feature type="non-terminal residue" evidence="1">
    <location>
        <position position="1"/>
    </location>
</feature>
<reference evidence="1 2" key="1">
    <citation type="journal article" date="2018" name="Front. Plant Sci.">
        <title>Red Clover (Trifolium pratense) and Zigzag Clover (T. medium) - A Picture of Genomic Similarities and Differences.</title>
        <authorList>
            <person name="Dluhosova J."/>
            <person name="Istvanek J."/>
            <person name="Nedelnik J."/>
            <person name="Repkova J."/>
        </authorList>
    </citation>
    <scope>NUCLEOTIDE SEQUENCE [LARGE SCALE GENOMIC DNA]</scope>
    <source>
        <strain evidence="2">cv. 10/8</strain>
        <tissue evidence="1">Leaf</tissue>
    </source>
</reference>
<evidence type="ECO:0000313" key="1">
    <source>
        <dbReference type="EMBL" id="MCI62755.1"/>
    </source>
</evidence>
<name>A0A392TS95_9FABA</name>
<accession>A0A392TS95</accession>
<dbReference type="Proteomes" id="UP000265520">
    <property type="component" value="Unassembled WGS sequence"/>
</dbReference>
<comment type="caution">
    <text evidence="1">The sequence shown here is derived from an EMBL/GenBank/DDBJ whole genome shotgun (WGS) entry which is preliminary data.</text>
</comment>
<proteinExistence type="predicted"/>
<dbReference type="EMBL" id="LXQA010624781">
    <property type="protein sequence ID" value="MCI62755.1"/>
    <property type="molecule type" value="Genomic_DNA"/>
</dbReference>
<protein>
    <submittedName>
        <fullName evidence="1">Tubby-like F-box protein 5-like</fullName>
    </submittedName>
</protein>